<dbReference type="Pfam" id="PF01553">
    <property type="entry name" value="Acyltransferase"/>
    <property type="match status" value="1"/>
</dbReference>
<keyword evidence="10" id="KW-1185">Reference proteome</keyword>
<dbReference type="OrthoDB" id="9803035at2"/>
<dbReference type="GO" id="GO:0003841">
    <property type="term" value="F:1-acylglycerol-3-phosphate O-acyltransferase activity"/>
    <property type="evidence" value="ECO:0007669"/>
    <property type="project" value="UniProtKB-UniRule"/>
</dbReference>
<evidence type="ECO:0000256" key="1">
    <source>
        <dbReference type="ARBA" id="ARBA00005189"/>
    </source>
</evidence>
<dbReference type="EMBL" id="AZQP01000005">
    <property type="protein sequence ID" value="EYE89386.1"/>
    <property type="molecule type" value="Genomic_DNA"/>
</dbReference>
<keyword evidence="7" id="KW-0594">Phospholipid biosynthesis</keyword>
<evidence type="ECO:0000256" key="6">
    <source>
        <dbReference type="ARBA" id="ARBA00023315"/>
    </source>
</evidence>
<comment type="similarity">
    <text evidence="2 7">Belongs to the 1-acyl-sn-glycerol-3-phosphate acyltransferase family.</text>
</comment>
<reference evidence="9 10" key="1">
    <citation type="journal article" date="2014" name="Genome Announc.">
        <title>Draft Genome Sequence of Fervidicella metallireducens Strain AeBT, an Iron-Reducing Thermoanaerobe from the Great Artesian Basin.</title>
        <authorList>
            <person name="Patel B.K."/>
        </authorList>
    </citation>
    <scope>NUCLEOTIDE SEQUENCE [LARGE SCALE GENOMIC DNA]</scope>
    <source>
        <strain evidence="9 10">AeB</strain>
    </source>
</reference>
<comment type="caution">
    <text evidence="9">The sequence shown here is derived from an EMBL/GenBank/DDBJ whole genome shotgun (WGS) entry which is preliminary data.</text>
</comment>
<dbReference type="EC" id="2.3.1.51" evidence="7"/>
<dbReference type="STRING" id="1403537.Q428_02880"/>
<organism evidence="9 10">
    <name type="scientific">Fervidicella metallireducens AeB</name>
    <dbReference type="NCBI Taxonomy" id="1403537"/>
    <lineage>
        <taxon>Bacteria</taxon>
        <taxon>Bacillati</taxon>
        <taxon>Bacillota</taxon>
        <taxon>Clostridia</taxon>
        <taxon>Eubacteriales</taxon>
        <taxon>Clostridiaceae</taxon>
        <taxon>Fervidicella</taxon>
    </lineage>
</organism>
<keyword evidence="4 7" id="KW-0808">Transferase</keyword>
<protein>
    <recommendedName>
        <fullName evidence="7">1-acyl-sn-glycerol-3-phosphate acyltransferase</fullName>
        <ecNumber evidence="7">2.3.1.51</ecNumber>
    </recommendedName>
</protein>
<evidence type="ECO:0000313" key="9">
    <source>
        <dbReference type="EMBL" id="EYE89386.1"/>
    </source>
</evidence>
<dbReference type="InterPro" id="IPR002123">
    <property type="entry name" value="Plipid/glycerol_acylTrfase"/>
</dbReference>
<accession>A0A017RXS0</accession>
<keyword evidence="5 7" id="KW-0443">Lipid metabolism</keyword>
<evidence type="ECO:0000259" key="8">
    <source>
        <dbReference type="SMART" id="SM00563"/>
    </source>
</evidence>
<evidence type="ECO:0000256" key="3">
    <source>
        <dbReference type="ARBA" id="ARBA00022516"/>
    </source>
</evidence>
<evidence type="ECO:0000256" key="4">
    <source>
        <dbReference type="ARBA" id="ARBA00022679"/>
    </source>
</evidence>
<keyword evidence="6 7" id="KW-0012">Acyltransferase</keyword>
<dbReference type="GO" id="GO:0006654">
    <property type="term" value="P:phosphatidic acid biosynthetic process"/>
    <property type="evidence" value="ECO:0007669"/>
    <property type="project" value="TreeGrafter"/>
</dbReference>
<dbReference type="InterPro" id="IPR004552">
    <property type="entry name" value="AGP_acyltrans"/>
</dbReference>
<dbReference type="RefSeq" id="WP_035377964.1">
    <property type="nucleotide sequence ID" value="NZ_AZQP01000005.1"/>
</dbReference>
<dbReference type="NCBIfam" id="TIGR00530">
    <property type="entry name" value="AGP_acyltrn"/>
    <property type="match status" value="1"/>
</dbReference>
<dbReference type="PANTHER" id="PTHR10434:SF64">
    <property type="entry name" value="1-ACYL-SN-GLYCEROL-3-PHOSPHATE ACYLTRANSFERASE-RELATED"/>
    <property type="match status" value="1"/>
</dbReference>
<comment type="domain">
    <text evidence="7">The HXXXXD motif is essential for acyltransferase activity and may constitute the binding site for the phosphate moiety of the glycerol-3-phosphate.</text>
</comment>
<dbReference type="Proteomes" id="UP000019681">
    <property type="component" value="Unassembled WGS sequence"/>
</dbReference>
<dbReference type="SUPFAM" id="SSF69593">
    <property type="entry name" value="Glycerol-3-phosphate (1)-acyltransferase"/>
    <property type="match status" value="1"/>
</dbReference>
<dbReference type="SMART" id="SM00563">
    <property type="entry name" value="PlsC"/>
    <property type="match status" value="1"/>
</dbReference>
<sequence>MIRTISVAIYLLFLLIGTIPSLIRVKKYEKENKIHEKYELVHRVAHNFGKKMIDCTGSKVRVTGYENIPKDETVVFIGNHQGNFDIPLLLGYIDKPIAYIAKIEIMKLPIVRDWMKYMRCVFIDRKDPRQSLKAISQGVEYIKEGQSMVIFPEGTRSKGDKIGEFKPGSLKLATKAGTTIVPFTIKGTYKIFEANKNKIKPAEVELIIHPPVYTSGLSKEELNELPDKIKETITSALK</sequence>
<feature type="domain" description="Phospholipid/glycerol acyltransferase" evidence="8">
    <location>
        <begin position="74"/>
        <end position="188"/>
    </location>
</feature>
<comment type="catalytic activity">
    <reaction evidence="7">
        <text>a 1-acyl-sn-glycero-3-phosphate + an acyl-CoA = a 1,2-diacyl-sn-glycero-3-phosphate + CoA</text>
        <dbReference type="Rhea" id="RHEA:19709"/>
        <dbReference type="ChEBI" id="CHEBI:57287"/>
        <dbReference type="ChEBI" id="CHEBI:57970"/>
        <dbReference type="ChEBI" id="CHEBI:58342"/>
        <dbReference type="ChEBI" id="CHEBI:58608"/>
        <dbReference type="EC" id="2.3.1.51"/>
    </reaction>
</comment>
<keyword evidence="3 7" id="KW-0444">Lipid biosynthesis</keyword>
<evidence type="ECO:0000256" key="5">
    <source>
        <dbReference type="ARBA" id="ARBA00023098"/>
    </source>
</evidence>
<name>A0A017RXS0_9CLOT</name>
<dbReference type="AlphaFoldDB" id="A0A017RXS0"/>
<proteinExistence type="inferred from homology"/>
<evidence type="ECO:0000313" key="10">
    <source>
        <dbReference type="Proteomes" id="UP000019681"/>
    </source>
</evidence>
<evidence type="ECO:0000256" key="7">
    <source>
        <dbReference type="RuleBase" id="RU361267"/>
    </source>
</evidence>
<keyword evidence="7" id="KW-1208">Phospholipid metabolism</keyword>
<dbReference type="GO" id="GO:0016020">
    <property type="term" value="C:membrane"/>
    <property type="evidence" value="ECO:0007669"/>
    <property type="project" value="InterPro"/>
</dbReference>
<gene>
    <name evidence="9" type="ORF">Q428_02880</name>
</gene>
<comment type="pathway">
    <text evidence="1">Lipid metabolism.</text>
</comment>
<evidence type="ECO:0000256" key="2">
    <source>
        <dbReference type="ARBA" id="ARBA00008655"/>
    </source>
</evidence>
<dbReference type="PANTHER" id="PTHR10434">
    <property type="entry name" value="1-ACYL-SN-GLYCEROL-3-PHOSPHATE ACYLTRANSFERASE"/>
    <property type="match status" value="1"/>
</dbReference>
<dbReference type="CDD" id="cd07989">
    <property type="entry name" value="LPLAT_AGPAT-like"/>
    <property type="match status" value="1"/>
</dbReference>